<dbReference type="AlphaFoldDB" id="A0A8S1JIR5"/>
<feature type="compositionally biased region" description="Low complexity" evidence="1">
    <location>
        <begin position="194"/>
        <end position="203"/>
    </location>
</feature>
<evidence type="ECO:0000256" key="1">
    <source>
        <dbReference type="SAM" id="MobiDB-lite"/>
    </source>
</evidence>
<feature type="region of interest" description="Disordered" evidence="1">
    <location>
        <begin position="131"/>
        <end position="236"/>
    </location>
</feature>
<feature type="compositionally biased region" description="Polar residues" evidence="1">
    <location>
        <begin position="148"/>
        <end position="158"/>
    </location>
</feature>
<proteinExistence type="predicted"/>
<comment type="caution">
    <text evidence="2">The sequence shown here is derived from an EMBL/GenBank/DDBJ whole genome shotgun (WGS) entry which is preliminary data.</text>
</comment>
<protein>
    <submittedName>
        <fullName evidence="2">Uncharacterized protein</fullName>
    </submittedName>
</protein>
<reference evidence="2" key="1">
    <citation type="submission" date="2020-12" db="EMBL/GenBank/DDBJ databases">
        <authorList>
            <person name="Iha C."/>
        </authorList>
    </citation>
    <scope>NUCLEOTIDE SEQUENCE</scope>
</reference>
<feature type="compositionally biased region" description="Basic residues" evidence="1">
    <location>
        <begin position="183"/>
        <end position="193"/>
    </location>
</feature>
<accession>A0A8S1JIR5</accession>
<organism evidence="2 3">
    <name type="scientific">Ostreobium quekettii</name>
    <dbReference type="NCBI Taxonomy" id="121088"/>
    <lineage>
        <taxon>Eukaryota</taxon>
        <taxon>Viridiplantae</taxon>
        <taxon>Chlorophyta</taxon>
        <taxon>core chlorophytes</taxon>
        <taxon>Ulvophyceae</taxon>
        <taxon>TCBD clade</taxon>
        <taxon>Bryopsidales</taxon>
        <taxon>Ostreobineae</taxon>
        <taxon>Ostreobiaceae</taxon>
        <taxon>Ostreobium</taxon>
    </lineage>
</organism>
<evidence type="ECO:0000313" key="3">
    <source>
        <dbReference type="Proteomes" id="UP000708148"/>
    </source>
</evidence>
<name>A0A8S1JIR5_9CHLO</name>
<keyword evidence="3" id="KW-1185">Reference proteome</keyword>
<sequence length="236" mass="25049">MLVNKGRKQSLGGGVEGVSWQKLQDRFVEPNPEREQCIVNSEPEKCQPPAAVGDANAAMTRQESAFSEFSAISFEPVANPESAFEFRVISPSSGGEEVLCVPENDPPASPCLEGQSLPEVADGVTHVQEIEGTSSFAGGPVFEKETPSEQSLGEQRSSPCLGLLGPRRTASASSSFSAEPLRLVRKSGSHGRRSSQLSLSLSLKDTPRSMASLGAESPQDSQHVGMPPRSPVQAMK</sequence>
<dbReference type="EMBL" id="CAJHUC010003021">
    <property type="protein sequence ID" value="CAD7705117.1"/>
    <property type="molecule type" value="Genomic_DNA"/>
</dbReference>
<gene>
    <name evidence="2" type="ORF">OSTQU699_LOCUS10472</name>
</gene>
<dbReference type="Proteomes" id="UP000708148">
    <property type="component" value="Unassembled WGS sequence"/>
</dbReference>
<evidence type="ECO:0000313" key="2">
    <source>
        <dbReference type="EMBL" id="CAD7705117.1"/>
    </source>
</evidence>